<dbReference type="EMBL" id="JADKPN010000001">
    <property type="protein sequence ID" value="MBF4761714.1"/>
    <property type="molecule type" value="Genomic_DNA"/>
</dbReference>
<feature type="compositionally biased region" description="Pro residues" evidence="1">
    <location>
        <begin position="186"/>
        <end position="195"/>
    </location>
</feature>
<keyword evidence="3" id="KW-1185">Reference proteome</keyword>
<protein>
    <submittedName>
        <fullName evidence="2">Uncharacterized protein</fullName>
    </submittedName>
</protein>
<name>A0A930YG89_9ACTN</name>
<dbReference type="RefSeq" id="WP_194704913.1">
    <property type="nucleotide sequence ID" value="NZ_JADKPN010000001.1"/>
</dbReference>
<accession>A0A930YG89</accession>
<feature type="region of interest" description="Disordered" evidence="1">
    <location>
        <begin position="173"/>
        <end position="195"/>
    </location>
</feature>
<sequence length="195" mass="20767">MSDMPVLAAGRLLDVRVDVDPSSCQATATQLARLGEACGIAGARLAQQAAVGEEELGGLSGIVYRQSTRDLAALADRLAANCARLAGGLGDYARDLDEVHRLMGESVAAASPYLRTTHEAVFSPVRPPDPADAELTAAWAAWHAAIDWWRRARALEDSAVQAWWQCLQRAAPDGPVDFEGDDAVRPPLPPEAEQS</sequence>
<dbReference type="AlphaFoldDB" id="A0A930YG89"/>
<gene>
    <name evidence="2" type="ORF">ISU07_01125</name>
</gene>
<evidence type="ECO:0000313" key="2">
    <source>
        <dbReference type="EMBL" id="MBF4761714.1"/>
    </source>
</evidence>
<reference evidence="2" key="1">
    <citation type="submission" date="2020-11" db="EMBL/GenBank/DDBJ databases">
        <title>Nocardioides sp. nov., isolated from Soil of Cynanchum wilfordii Hemsley rhizosphere.</title>
        <authorList>
            <person name="Lee J.-S."/>
            <person name="Suh M.K."/>
            <person name="Kim J.-S."/>
        </authorList>
    </citation>
    <scope>NUCLEOTIDE SEQUENCE</scope>
    <source>
        <strain evidence="2">KCTC 19275</strain>
    </source>
</reference>
<comment type="caution">
    <text evidence="2">The sequence shown here is derived from an EMBL/GenBank/DDBJ whole genome shotgun (WGS) entry which is preliminary data.</text>
</comment>
<evidence type="ECO:0000313" key="3">
    <source>
        <dbReference type="Proteomes" id="UP000640489"/>
    </source>
</evidence>
<evidence type="ECO:0000256" key="1">
    <source>
        <dbReference type="SAM" id="MobiDB-lite"/>
    </source>
</evidence>
<dbReference type="Proteomes" id="UP000640489">
    <property type="component" value="Unassembled WGS sequence"/>
</dbReference>
<organism evidence="2 3">
    <name type="scientific">Nocardioides islandensis</name>
    <dbReference type="NCBI Taxonomy" id="433663"/>
    <lineage>
        <taxon>Bacteria</taxon>
        <taxon>Bacillati</taxon>
        <taxon>Actinomycetota</taxon>
        <taxon>Actinomycetes</taxon>
        <taxon>Propionibacteriales</taxon>
        <taxon>Nocardioidaceae</taxon>
        <taxon>Nocardioides</taxon>
    </lineage>
</organism>
<proteinExistence type="predicted"/>